<comment type="caution">
    <text evidence="1">The sequence shown here is derived from an EMBL/GenBank/DDBJ whole genome shotgun (WGS) entry which is preliminary data.</text>
</comment>
<organism evidence="1 2">
    <name type="scientific">Microvirga arabica</name>
    <dbReference type="NCBI Taxonomy" id="1128671"/>
    <lineage>
        <taxon>Bacteria</taxon>
        <taxon>Pseudomonadati</taxon>
        <taxon>Pseudomonadota</taxon>
        <taxon>Alphaproteobacteria</taxon>
        <taxon>Hyphomicrobiales</taxon>
        <taxon>Methylobacteriaceae</taxon>
        <taxon>Microvirga</taxon>
    </lineage>
</organism>
<evidence type="ECO:0000313" key="2">
    <source>
        <dbReference type="Proteomes" id="UP001593940"/>
    </source>
</evidence>
<reference evidence="1 2" key="1">
    <citation type="submission" date="2024-09" db="EMBL/GenBank/DDBJ databases">
        <title>Nodulacao em especies de Leguminosae Basais da Amazonia e Caracterizacao dos Rizobios e Bacterias Associadas aos Nodulos.</title>
        <authorList>
            <person name="Jambeiro I.C.A."/>
            <person name="Lopes I.S."/>
            <person name="Aguiar E.R.G.R."/>
            <person name="Santos A.F.J."/>
            <person name="Dos Santos J.M.F."/>
            <person name="Gross E."/>
        </authorList>
    </citation>
    <scope>NUCLEOTIDE SEQUENCE [LARGE SCALE GENOMIC DNA]</scope>
    <source>
        <strain evidence="1 2">BRUESC1165</strain>
    </source>
</reference>
<protein>
    <submittedName>
        <fullName evidence="1">Uncharacterized protein</fullName>
    </submittedName>
</protein>
<keyword evidence="2" id="KW-1185">Reference proteome</keyword>
<name>A0ABV6YDT5_9HYPH</name>
<gene>
    <name evidence="1" type="ORF">ACETIH_21800</name>
</gene>
<dbReference type="RefSeq" id="WP_377030972.1">
    <property type="nucleotide sequence ID" value="NZ_JBHOMY010000084.1"/>
</dbReference>
<dbReference type="EMBL" id="JBHOMY010000084">
    <property type="protein sequence ID" value="MFC1459290.1"/>
    <property type="molecule type" value="Genomic_DNA"/>
</dbReference>
<proteinExistence type="predicted"/>
<evidence type="ECO:0000313" key="1">
    <source>
        <dbReference type="EMBL" id="MFC1459290.1"/>
    </source>
</evidence>
<accession>A0ABV6YDT5</accession>
<sequence>MDGNTRRTRFEARVGLERDFLTKVNAVFGKSVPLAGMTRDAIESWRDRALERHGNIDVMAIAQILTEASARAELLADNSKDVFEPDYRPQPNSLDELRNLLEDTLMRASI</sequence>
<dbReference type="Proteomes" id="UP001593940">
    <property type="component" value="Unassembled WGS sequence"/>
</dbReference>